<name>C9XWJ0_CROTZ</name>
<evidence type="ECO:0000256" key="1">
    <source>
        <dbReference type="ARBA" id="ARBA00006484"/>
    </source>
</evidence>
<dbReference type="Gene3D" id="3.40.50.720">
    <property type="entry name" value="NAD(P)-binding Rossmann-like Domain"/>
    <property type="match status" value="1"/>
</dbReference>
<dbReference type="GO" id="GO:0016020">
    <property type="term" value="C:membrane"/>
    <property type="evidence" value="ECO:0007669"/>
    <property type="project" value="TreeGrafter"/>
</dbReference>
<keyword evidence="5" id="KW-1185">Reference proteome</keyword>
<keyword evidence="2 4" id="KW-0560">Oxidoreductase</keyword>
<dbReference type="AlphaFoldDB" id="C9XWJ0"/>
<dbReference type="PANTHER" id="PTHR44196">
    <property type="entry name" value="DEHYDROGENASE/REDUCTASE SDR FAMILY MEMBER 7B"/>
    <property type="match status" value="1"/>
</dbReference>
<dbReference type="EMBL" id="FN543093">
    <property type="protein sequence ID" value="CBA28351.1"/>
    <property type="molecule type" value="Genomic_DNA"/>
</dbReference>
<dbReference type="Pfam" id="PF00106">
    <property type="entry name" value="adh_short"/>
    <property type="match status" value="1"/>
</dbReference>
<evidence type="ECO:0000313" key="4">
    <source>
        <dbReference type="EMBL" id="CBA28351.1"/>
    </source>
</evidence>
<organism evidence="4 5">
    <name type="scientific">Cronobacter turicensis (strain DSM 18703 / CCUG 55852 / LMG 23827 / z3032)</name>
    <dbReference type="NCBI Taxonomy" id="693216"/>
    <lineage>
        <taxon>Bacteria</taxon>
        <taxon>Pseudomonadati</taxon>
        <taxon>Pseudomonadota</taxon>
        <taxon>Gammaproteobacteria</taxon>
        <taxon>Enterobacterales</taxon>
        <taxon>Enterobacteriaceae</taxon>
        <taxon>Cronobacter</taxon>
    </lineage>
</organism>
<dbReference type="SUPFAM" id="SSF51735">
    <property type="entry name" value="NAD(P)-binding Rossmann-fold domains"/>
    <property type="match status" value="1"/>
</dbReference>
<sequence length="319" mass="34583">MKRRGNLLIKRGAAMSEERMINTTIVITGASSGFGRGAALALAKRGANVVLAARRGEALEALAQEINADNGHALAVETDVSQPDQVERLAQAAIARFGPINVWINNVGIGALGWFWEIPVADHERLVDVNLKGVIYGAHVAMKHFIAQGFGVLINTGSVDSEVPLAFQSSYAATKAAVLSLGRTINEELRLNDYHDIKVATIMPWAVDTPWWTHAANYTGHAPRMAAMDSPEKVIEAMVKACFKPQEEIPVGWKARSSNLSHHLFPDMTEKLSANVINRSVEKAQPLAPTTGAIYTPMADTTTIDGGIRARMKQEDKAR</sequence>
<dbReference type="InterPro" id="IPR002347">
    <property type="entry name" value="SDR_fam"/>
</dbReference>
<reference evidence="4 5" key="1">
    <citation type="journal article" date="2010" name="J. Bacteriol.">
        <title>Complete Genome Sequence of Cronobacter turicensis LMG 23827, a foodborne pathogen causing deaths in neonates.</title>
        <authorList>
            <person name="Stephan R."/>
            <person name="Lehner A."/>
            <person name="Tischler P."/>
            <person name="Rattei T."/>
        </authorList>
    </citation>
    <scope>NUCLEOTIDE SEQUENCE [LARGE SCALE GENOMIC DNA]</scope>
    <source>
        <strain evidence="5">DSM 18703 / CCUG 55852 / LMG 23827 / z3032</strain>
    </source>
</reference>
<dbReference type="InterPro" id="IPR036291">
    <property type="entry name" value="NAD(P)-bd_dom_sf"/>
</dbReference>
<dbReference type="HOGENOM" id="CLU_010194_2_1_6"/>
<evidence type="ECO:0008006" key="6">
    <source>
        <dbReference type="Google" id="ProtNLM"/>
    </source>
</evidence>
<evidence type="ECO:0000256" key="3">
    <source>
        <dbReference type="RuleBase" id="RU000363"/>
    </source>
</evidence>
<dbReference type="PANTHER" id="PTHR44196:SF1">
    <property type="entry name" value="DEHYDROGENASE_REDUCTASE SDR FAMILY MEMBER 7B"/>
    <property type="match status" value="1"/>
</dbReference>
<dbReference type="GO" id="GO:0016491">
    <property type="term" value="F:oxidoreductase activity"/>
    <property type="evidence" value="ECO:0007669"/>
    <property type="project" value="UniProtKB-KW"/>
</dbReference>
<dbReference type="PRINTS" id="PR00080">
    <property type="entry name" value="SDRFAMILY"/>
</dbReference>
<dbReference type="PATRIC" id="fig|693216.3.peg.846"/>
<proteinExistence type="inferred from homology"/>
<accession>C9XWJ0</accession>
<protein>
    <recommendedName>
        <fullName evidence="6">3-oxoacyl-[acyl-carrier-protein] reductase</fullName>
    </recommendedName>
</protein>
<dbReference type="Proteomes" id="UP000002069">
    <property type="component" value="Chromosome"/>
</dbReference>
<gene>
    <name evidence="4" type="ordered locus">Ctu_08850</name>
</gene>
<comment type="similarity">
    <text evidence="1 3">Belongs to the short-chain dehydrogenases/reductases (SDR) family.</text>
</comment>
<evidence type="ECO:0000313" key="5">
    <source>
        <dbReference type="Proteomes" id="UP000002069"/>
    </source>
</evidence>
<dbReference type="PRINTS" id="PR00081">
    <property type="entry name" value="GDHRDH"/>
</dbReference>
<dbReference type="KEGG" id="ctu:CTU_08850"/>
<evidence type="ECO:0000256" key="2">
    <source>
        <dbReference type="ARBA" id="ARBA00023002"/>
    </source>
</evidence>
<reference evidence="5" key="2">
    <citation type="journal article" date="2011" name="J. Bacteriol.">
        <title>Complete genome sequence of Cronobacter turicensis LMG 23827, a food-borne pathogen causing deaths in neonates.</title>
        <authorList>
            <person name="Stephan R."/>
            <person name="Lehner A."/>
            <person name="Tischler P."/>
            <person name="Rattei T."/>
        </authorList>
    </citation>
    <scope>NUCLEOTIDE SEQUENCE [LARGE SCALE GENOMIC DNA]</scope>
    <source>
        <strain evidence="5">DSM 18703 / CCUG 55852 / LMG 23827 / z3032</strain>
    </source>
</reference>